<evidence type="ECO:0000313" key="1">
    <source>
        <dbReference type="EMBL" id="RPA72883.1"/>
    </source>
</evidence>
<dbReference type="AlphaFoldDB" id="A0A3N4HFF4"/>
<keyword evidence="2" id="KW-1185">Reference proteome</keyword>
<organism evidence="1 2">
    <name type="scientific">Ascobolus immersus RN42</name>
    <dbReference type="NCBI Taxonomy" id="1160509"/>
    <lineage>
        <taxon>Eukaryota</taxon>
        <taxon>Fungi</taxon>
        <taxon>Dikarya</taxon>
        <taxon>Ascomycota</taxon>
        <taxon>Pezizomycotina</taxon>
        <taxon>Pezizomycetes</taxon>
        <taxon>Pezizales</taxon>
        <taxon>Ascobolaceae</taxon>
        <taxon>Ascobolus</taxon>
    </lineage>
</organism>
<gene>
    <name evidence="1" type="ORF">BJ508DRAFT_381327</name>
</gene>
<dbReference type="Proteomes" id="UP000275078">
    <property type="component" value="Unassembled WGS sequence"/>
</dbReference>
<sequence>MCILMYLSQLRKRSESQQPSILDRSFTILLRENRKEIQLPIFCFFSLLPFNFHTARNYEVSSISPQPASSLSCISRARAITMVGFLDLPIEIHYEIASQLLPPLPKDCQVRFPAFAHDPILREFLDDQADELNIIEYDGLNETANLIIAVDISGDSNRTTLEALHSLYTVHLCKFIKAVVIFQHQLFSHLSNCPINIHSLQWKLAIREVQDVFDDVTVANSVNGPEYKFWRTFLTILASDQQFSITATAELVVHKPKQCNKSYFALQRYVMAKGYDEWARLWHGIALFDSTYYKRECHWAEGIMEADETLMEWLGEFVSRGRIVDEEFCSTLSKRQAKTLRGAYGYYYFPDTTRNGLLTALHQQRLQGVKGFQEMSRRALSRQLGRMDLIHMPEHHKVVAMAEVAKVKQEMLKLIMSDMRE</sequence>
<accession>A0A3N4HFF4</accession>
<reference evidence="1 2" key="1">
    <citation type="journal article" date="2018" name="Nat. Ecol. Evol.">
        <title>Pezizomycetes genomes reveal the molecular basis of ectomycorrhizal truffle lifestyle.</title>
        <authorList>
            <person name="Murat C."/>
            <person name="Payen T."/>
            <person name="Noel B."/>
            <person name="Kuo A."/>
            <person name="Morin E."/>
            <person name="Chen J."/>
            <person name="Kohler A."/>
            <person name="Krizsan K."/>
            <person name="Balestrini R."/>
            <person name="Da Silva C."/>
            <person name="Montanini B."/>
            <person name="Hainaut M."/>
            <person name="Levati E."/>
            <person name="Barry K.W."/>
            <person name="Belfiori B."/>
            <person name="Cichocki N."/>
            <person name="Clum A."/>
            <person name="Dockter R.B."/>
            <person name="Fauchery L."/>
            <person name="Guy J."/>
            <person name="Iotti M."/>
            <person name="Le Tacon F."/>
            <person name="Lindquist E.A."/>
            <person name="Lipzen A."/>
            <person name="Malagnac F."/>
            <person name="Mello A."/>
            <person name="Molinier V."/>
            <person name="Miyauchi S."/>
            <person name="Poulain J."/>
            <person name="Riccioni C."/>
            <person name="Rubini A."/>
            <person name="Sitrit Y."/>
            <person name="Splivallo R."/>
            <person name="Traeger S."/>
            <person name="Wang M."/>
            <person name="Zifcakova L."/>
            <person name="Wipf D."/>
            <person name="Zambonelli A."/>
            <person name="Paolocci F."/>
            <person name="Nowrousian M."/>
            <person name="Ottonello S."/>
            <person name="Baldrian P."/>
            <person name="Spatafora J.W."/>
            <person name="Henrissat B."/>
            <person name="Nagy L.G."/>
            <person name="Aury J.M."/>
            <person name="Wincker P."/>
            <person name="Grigoriev I.V."/>
            <person name="Bonfante P."/>
            <person name="Martin F.M."/>
        </authorList>
    </citation>
    <scope>NUCLEOTIDE SEQUENCE [LARGE SCALE GENOMIC DNA]</scope>
    <source>
        <strain evidence="1 2">RN42</strain>
    </source>
</reference>
<evidence type="ECO:0000313" key="2">
    <source>
        <dbReference type="Proteomes" id="UP000275078"/>
    </source>
</evidence>
<proteinExistence type="predicted"/>
<protein>
    <submittedName>
        <fullName evidence="1">Uncharacterized protein</fullName>
    </submittedName>
</protein>
<name>A0A3N4HFF4_ASCIM</name>
<dbReference type="EMBL" id="ML119842">
    <property type="protein sequence ID" value="RPA72883.1"/>
    <property type="molecule type" value="Genomic_DNA"/>
</dbReference>